<reference evidence="1" key="1">
    <citation type="submission" date="2021-05" db="EMBL/GenBank/DDBJ databases">
        <authorList>
            <person name="Alioto T."/>
            <person name="Alioto T."/>
            <person name="Gomez Garrido J."/>
        </authorList>
    </citation>
    <scope>NUCLEOTIDE SEQUENCE</scope>
</reference>
<dbReference type="EMBL" id="HBUF01262146">
    <property type="protein sequence ID" value="CAG6683194.1"/>
    <property type="molecule type" value="Transcribed_RNA"/>
</dbReference>
<evidence type="ECO:0000313" key="1">
    <source>
        <dbReference type="EMBL" id="CAG6683194.1"/>
    </source>
</evidence>
<dbReference type="AlphaFoldDB" id="A0A8D8X629"/>
<proteinExistence type="predicted"/>
<name>A0A8D8X629_9HEMI</name>
<dbReference type="EMBL" id="HBUF01262149">
    <property type="protein sequence ID" value="CAG6683200.1"/>
    <property type="molecule type" value="Transcribed_RNA"/>
</dbReference>
<organism evidence="1">
    <name type="scientific">Cacopsylla melanoneura</name>
    <dbReference type="NCBI Taxonomy" id="428564"/>
    <lineage>
        <taxon>Eukaryota</taxon>
        <taxon>Metazoa</taxon>
        <taxon>Ecdysozoa</taxon>
        <taxon>Arthropoda</taxon>
        <taxon>Hexapoda</taxon>
        <taxon>Insecta</taxon>
        <taxon>Pterygota</taxon>
        <taxon>Neoptera</taxon>
        <taxon>Paraneoptera</taxon>
        <taxon>Hemiptera</taxon>
        <taxon>Sternorrhyncha</taxon>
        <taxon>Psylloidea</taxon>
        <taxon>Psyllidae</taxon>
        <taxon>Psyllinae</taxon>
        <taxon>Cacopsylla</taxon>
    </lineage>
</organism>
<protein>
    <submittedName>
        <fullName evidence="1">Uncharacterized protein</fullName>
    </submittedName>
</protein>
<accession>A0A8D8X629</accession>
<sequence length="192" mass="22210">MTTSQEIELKVLTSKKEQIFAYMQETYDLTKKLADKNSLNSFKRRVFTVESMKQDFKQLIERINMLEIEMNVQRPLGFKDVDTMEDMYGTIKYADKLLNVPAAPTAPASPVISVNNETTESFVKLQRLELPSFNGDIADWPLFYNLFKMTNSWTLVPYLAFLALPFTHTYFLDSQSLVLIINQLLLIQSLVM</sequence>